<accession>A0A2P5HQN7</accession>
<evidence type="ECO:0000313" key="3">
    <source>
        <dbReference type="Proteomes" id="UP000094444"/>
    </source>
</evidence>
<evidence type="ECO:0000256" key="1">
    <source>
        <dbReference type="SAM" id="SignalP"/>
    </source>
</evidence>
<dbReference type="EMBL" id="MAVT02000968">
    <property type="protein sequence ID" value="POS72586.1"/>
    <property type="molecule type" value="Genomic_DNA"/>
</dbReference>
<sequence>MLSPVTPVRIRAWEFFLLLFTTQEPAWEMGLDSRPTYGTVLNVRGDPLNGFEHEFERGYIPSEDPENPPKVLKLGAIAKTLIECEVTAPDGKDTTAYNQLERLALAVDAPGPSLGRGASKDPTLVQPHLLFRG</sequence>
<dbReference type="Proteomes" id="UP000094444">
    <property type="component" value="Unassembled WGS sequence"/>
</dbReference>
<proteinExistence type="predicted"/>
<organism evidence="2 3">
    <name type="scientific">Diaporthe helianthi</name>
    <dbReference type="NCBI Taxonomy" id="158607"/>
    <lineage>
        <taxon>Eukaryota</taxon>
        <taxon>Fungi</taxon>
        <taxon>Dikarya</taxon>
        <taxon>Ascomycota</taxon>
        <taxon>Pezizomycotina</taxon>
        <taxon>Sordariomycetes</taxon>
        <taxon>Sordariomycetidae</taxon>
        <taxon>Diaporthales</taxon>
        <taxon>Diaporthaceae</taxon>
        <taxon>Diaporthe</taxon>
    </lineage>
</organism>
<feature type="chain" id="PRO_5015158984" evidence="1">
    <location>
        <begin position="29"/>
        <end position="133"/>
    </location>
</feature>
<evidence type="ECO:0000313" key="2">
    <source>
        <dbReference type="EMBL" id="POS72586.1"/>
    </source>
</evidence>
<keyword evidence="3" id="KW-1185">Reference proteome</keyword>
<dbReference type="InParanoid" id="A0A2P5HQN7"/>
<dbReference type="OrthoDB" id="2999773at2759"/>
<name>A0A2P5HQN7_DIAHE</name>
<dbReference type="Pfam" id="PF20174">
    <property type="entry name" value="DUF6540"/>
    <property type="match status" value="1"/>
</dbReference>
<dbReference type="InterPro" id="IPR046670">
    <property type="entry name" value="DUF6540"/>
</dbReference>
<comment type="caution">
    <text evidence="2">The sequence shown here is derived from an EMBL/GenBank/DDBJ whole genome shotgun (WGS) entry which is preliminary data.</text>
</comment>
<dbReference type="AlphaFoldDB" id="A0A2P5HQN7"/>
<gene>
    <name evidence="2" type="ORF">DHEL01_v209021</name>
</gene>
<protein>
    <submittedName>
        <fullName evidence="2">Uncharacterized protein</fullName>
    </submittedName>
</protein>
<reference evidence="2" key="1">
    <citation type="submission" date="2017-09" db="EMBL/GenBank/DDBJ databases">
        <title>Polyketide synthases of a Diaporthe helianthi virulent isolate.</title>
        <authorList>
            <person name="Baroncelli R."/>
        </authorList>
    </citation>
    <scope>NUCLEOTIDE SEQUENCE [LARGE SCALE GENOMIC DNA]</scope>
    <source>
        <strain evidence="2">7/96</strain>
    </source>
</reference>
<feature type="signal peptide" evidence="1">
    <location>
        <begin position="1"/>
        <end position="28"/>
    </location>
</feature>
<keyword evidence="1" id="KW-0732">Signal</keyword>